<evidence type="ECO:0000313" key="1">
    <source>
        <dbReference type="EMBL" id="SUY23076.1"/>
    </source>
</evidence>
<name>A0A381I8L3_CLODI</name>
<reference evidence="1" key="1">
    <citation type="submission" date="2018-06" db="EMBL/GenBank/DDBJ databases">
        <authorList>
            <consortium name="Pathogen Informatics"/>
            <person name="Doyle S."/>
        </authorList>
    </citation>
    <scope>NUCLEOTIDE SEQUENCE</scope>
    <source>
        <strain evidence="1">NCTC13307</strain>
    </source>
</reference>
<accession>A0A381I8L3</accession>
<dbReference type="EMBL" id="UFWD01000001">
    <property type="protein sequence ID" value="SUY23076.1"/>
    <property type="molecule type" value="Genomic_DNA"/>
</dbReference>
<organism evidence="1">
    <name type="scientific">Clostridioides difficile</name>
    <name type="common">Peptoclostridium difficile</name>
    <dbReference type="NCBI Taxonomy" id="1496"/>
    <lineage>
        <taxon>Bacteria</taxon>
        <taxon>Bacillati</taxon>
        <taxon>Bacillota</taxon>
        <taxon>Clostridia</taxon>
        <taxon>Peptostreptococcales</taxon>
        <taxon>Peptostreptococcaceae</taxon>
        <taxon>Clostridioides</taxon>
    </lineage>
</organism>
<protein>
    <submittedName>
        <fullName evidence="1">Uncharacterized protein</fullName>
    </submittedName>
</protein>
<proteinExistence type="predicted"/>
<sequence>MDGIKTGGVKASGTVTYTISKGDGAFQYISVSKVSGNWSIADGQNSCNK</sequence>
<dbReference type="AlphaFoldDB" id="A0A381I8L3"/>
<gene>
    <name evidence="1" type="ORF">NCTC13307_01536</name>
</gene>